<name>A0A0N5C6X6_STREA</name>
<feature type="domain" description="Integrase catalytic" evidence="1">
    <location>
        <begin position="33"/>
        <end position="196"/>
    </location>
</feature>
<dbReference type="AlphaFoldDB" id="A0A0N5C6X6"/>
<sequence>AYQLPSLIQNIIRSCSICQITYQKCSKTHNWKECTKPLQRGHLDIGHCSLYKSDFFVLKDSFSNFLFADWIPKQDASTICNKLQRIFELTGAWSELVLDNQTSLAGNHMRQFLSSFGTKHTLSIVKQHNTNGAAKRAIRSIKDQLYKEKTLGNGKEMALRNTLTRLRCNPYKDGTPYTKFYNDPERLPNKTLELSLDIGTKEEIFSPPLDGYFQRKPDINKQWSKAKILKKLSKHTYLIEDIIDGTHHIRTDKCTKIIHKPSGKTF</sequence>
<evidence type="ECO:0000259" key="1">
    <source>
        <dbReference type="PROSITE" id="PS50994"/>
    </source>
</evidence>
<dbReference type="InterPro" id="IPR036397">
    <property type="entry name" value="RNaseH_sf"/>
</dbReference>
<keyword evidence="2" id="KW-1185">Reference proteome</keyword>
<dbReference type="PANTHER" id="PTHR37984">
    <property type="entry name" value="PROTEIN CBG26694"/>
    <property type="match status" value="1"/>
</dbReference>
<dbReference type="PROSITE" id="PS50994">
    <property type="entry name" value="INTEGRASE"/>
    <property type="match status" value="1"/>
</dbReference>
<dbReference type="Proteomes" id="UP000046392">
    <property type="component" value="Unplaced"/>
</dbReference>
<dbReference type="PANTHER" id="PTHR37984:SF5">
    <property type="entry name" value="PROTEIN NYNRIN-LIKE"/>
    <property type="match status" value="1"/>
</dbReference>
<dbReference type="Gene3D" id="3.30.420.10">
    <property type="entry name" value="Ribonuclease H-like superfamily/Ribonuclease H"/>
    <property type="match status" value="1"/>
</dbReference>
<dbReference type="InterPro" id="IPR001584">
    <property type="entry name" value="Integrase_cat-core"/>
</dbReference>
<protein>
    <submittedName>
        <fullName evidence="3">Integrase catalytic domain-containing protein</fullName>
    </submittedName>
</protein>
<reference evidence="3" key="1">
    <citation type="submission" date="2017-02" db="UniProtKB">
        <authorList>
            <consortium name="WormBaseParasite"/>
        </authorList>
    </citation>
    <scope>IDENTIFICATION</scope>
</reference>
<dbReference type="InterPro" id="IPR012337">
    <property type="entry name" value="RNaseH-like_sf"/>
</dbReference>
<evidence type="ECO:0000313" key="3">
    <source>
        <dbReference type="WBParaSite" id="SPAL_0001369100.1"/>
    </source>
</evidence>
<dbReference type="InterPro" id="IPR050951">
    <property type="entry name" value="Retrovirus_Pol_polyprotein"/>
</dbReference>
<dbReference type="Pfam" id="PF00665">
    <property type="entry name" value="rve"/>
    <property type="match status" value="1"/>
</dbReference>
<dbReference type="GO" id="GO:0003676">
    <property type="term" value="F:nucleic acid binding"/>
    <property type="evidence" value="ECO:0007669"/>
    <property type="project" value="InterPro"/>
</dbReference>
<dbReference type="GO" id="GO:0015074">
    <property type="term" value="P:DNA integration"/>
    <property type="evidence" value="ECO:0007669"/>
    <property type="project" value="InterPro"/>
</dbReference>
<dbReference type="STRING" id="174720.A0A0N5C6X6"/>
<dbReference type="SUPFAM" id="SSF53098">
    <property type="entry name" value="Ribonuclease H-like"/>
    <property type="match status" value="1"/>
</dbReference>
<proteinExistence type="predicted"/>
<accession>A0A0N5C6X6</accession>
<dbReference type="WBParaSite" id="SPAL_0001369100.1">
    <property type="protein sequence ID" value="SPAL_0001369100.1"/>
    <property type="gene ID" value="SPAL_0001369100"/>
</dbReference>
<evidence type="ECO:0000313" key="2">
    <source>
        <dbReference type="Proteomes" id="UP000046392"/>
    </source>
</evidence>
<organism evidence="2 3">
    <name type="scientific">Strongyloides papillosus</name>
    <name type="common">Intestinal threadworm</name>
    <dbReference type="NCBI Taxonomy" id="174720"/>
    <lineage>
        <taxon>Eukaryota</taxon>
        <taxon>Metazoa</taxon>
        <taxon>Ecdysozoa</taxon>
        <taxon>Nematoda</taxon>
        <taxon>Chromadorea</taxon>
        <taxon>Rhabditida</taxon>
        <taxon>Tylenchina</taxon>
        <taxon>Panagrolaimomorpha</taxon>
        <taxon>Strongyloidoidea</taxon>
        <taxon>Strongyloididae</taxon>
        <taxon>Strongyloides</taxon>
    </lineage>
</organism>